<keyword evidence="6" id="KW-0653">Protein transport</keyword>
<keyword evidence="3" id="KW-0813">Transport</keyword>
<evidence type="ECO:0000256" key="10">
    <source>
        <dbReference type="SAM" id="Phobius"/>
    </source>
</evidence>
<evidence type="ECO:0000256" key="9">
    <source>
        <dbReference type="SAM" id="MobiDB-lite"/>
    </source>
</evidence>
<keyword evidence="7 10" id="KW-1133">Transmembrane helix</keyword>
<name>A0ABP0DTG3_9PEZI</name>
<evidence type="ECO:0000256" key="7">
    <source>
        <dbReference type="ARBA" id="ARBA00022989"/>
    </source>
</evidence>
<evidence type="ECO:0000313" key="11">
    <source>
        <dbReference type="EMBL" id="CAK7270265.1"/>
    </source>
</evidence>
<dbReference type="EMBL" id="CAWUON010000056">
    <property type="protein sequence ID" value="CAK7270265.1"/>
    <property type="molecule type" value="Genomic_DNA"/>
</dbReference>
<evidence type="ECO:0000256" key="8">
    <source>
        <dbReference type="ARBA" id="ARBA00023136"/>
    </source>
</evidence>
<evidence type="ECO:0000256" key="2">
    <source>
        <dbReference type="ARBA" id="ARBA00008807"/>
    </source>
</evidence>
<dbReference type="Proteomes" id="UP001642502">
    <property type="component" value="Unassembled WGS sequence"/>
</dbReference>
<keyword evidence="5" id="KW-0571">Peptide transport</keyword>
<comment type="caution">
    <text evidence="11">The sequence shown here is derived from an EMBL/GenBank/DDBJ whole genome shotgun (WGS) entry which is preliminary data.</text>
</comment>
<protein>
    <submittedName>
        <fullName evidence="11">Uncharacterized protein</fullName>
    </submittedName>
</protein>
<dbReference type="InterPro" id="IPR004648">
    <property type="entry name" value="Oligpept_transpt"/>
</dbReference>
<dbReference type="PANTHER" id="PTHR22601">
    <property type="entry name" value="ISP4 LIKE PROTEIN"/>
    <property type="match status" value="1"/>
</dbReference>
<evidence type="ECO:0000256" key="5">
    <source>
        <dbReference type="ARBA" id="ARBA00022856"/>
    </source>
</evidence>
<proteinExistence type="inferred from homology"/>
<feature type="region of interest" description="Disordered" evidence="9">
    <location>
        <begin position="180"/>
        <end position="248"/>
    </location>
</feature>
<feature type="transmembrane region" description="Helical" evidence="10">
    <location>
        <begin position="108"/>
        <end position="128"/>
    </location>
</feature>
<dbReference type="InterPro" id="IPR004813">
    <property type="entry name" value="OPT"/>
</dbReference>
<reference evidence="11 12" key="1">
    <citation type="submission" date="2024-01" db="EMBL/GenBank/DDBJ databases">
        <authorList>
            <person name="Allen C."/>
            <person name="Tagirdzhanova G."/>
        </authorList>
    </citation>
    <scope>NUCLEOTIDE SEQUENCE [LARGE SCALE GENOMIC DNA]</scope>
    <source>
        <strain evidence="11 12">CBS 119000</strain>
    </source>
</reference>
<evidence type="ECO:0000313" key="12">
    <source>
        <dbReference type="Proteomes" id="UP001642502"/>
    </source>
</evidence>
<organism evidence="11 12">
    <name type="scientific">Sporothrix epigloea</name>
    <dbReference type="NCBI Taxonomy" id="1892477"/>
    <lineage>
        <taxon>Eukaryota</taxon>
        <taxon>Fungi</taxon>
        <taxon>Dikarya</taxon>
        <taxon>Ascomycota</taxon>
        <taxon>Pezizomycotina</taxon>
        <taxon>Sordariomycetes</taxon>
        <taxon>Sordariomycetidae</taxon>
        <taxon>Ophiostomatales</taxon>
        <taxon>Ophiostomataceae</taxon>
        <taxon>Sporothrix</taxon>
    </lineage>
</organism>
<gene>
    <name evidence="11" type="ORF">SEPCBS119000_004002</name>
</gene>
<comment type="similarity">
    <text evidence="2">Belongs to the oligopeptide OPT transporter family.</text>
</comment>
<evidence type="ECO:0000256" key="6">
    <source>
        <dbReference type="ARBA" id="ARBA00022927"/>
    </source>
</evidence>
<feature type="non-terminal residue" evidence="11">
    <location>
        <position position="1"/>
    </location>
</feature>
<feature type="transmembrane region" description="Helical" evidence="10">
    <location>
        <begin position="64"/>
        <end position="88"/>
    </location>
</feature>
<evidence type="ECO:0000256" key="4">
    <source>
        <dbReference type="ARBA" id="ARBA00022692"/>
    </source>
</evidence>
<keyword evidence="4 10" id="KW-0812">Transmembrane</keyword>
<dbReference type="Pfam" id="PF03169">
    <property type="entry name" value="OPT"/>
    <property type="match status" value="1"/>
</dbReference>
<comment type="subcellular location">
    <subcellularLocation>
        <location evidence="1">Membrane</location>
        <topology evidence="1">Multi-pass membrane protein</topology>
    </subcellularLocation>
</comment>
<evidence type="ECO:0000256" key="3">
    <source>
        <dbReference type="ARBA" id="ARBA00022448"/>
    </source>
</evidence>
<keyword evidence="8 10" id="KW-0472">Membrane</keyword>
<evidence type="ECO:0000256" key="1">
    <source>
        <dbReference type="ARBA" id="ARBA00004141"/>
    </source>
</evidence>
<accession>A0ABP0DTG3</accession>
<keyword evidence="12" id="KW-1185">Reference proteome</keyword>
<sequence length="315" mass="34003">LLLIGFPIGVAVPIIIWYIQKKLRDQDEARTVDTDGNIVSNSNGEVAENKARLLQWARQIHPIIFFYGGLCVTPYNISYIWPAVPIAFVSRIWVRTRFLAFWSRYNYVLSASFSTAIAIVSIIVFFGLDYKNISIDWWGNDATALGCEAVGGCRRLLLADGDHFGPGVARVLHAATALPRSTPALPPQPAASKRARPPAADSTSTALTGSPLPRPANDVIVDSDDLPRYPTTRSRNAVPGTPAGQSAAPITFATPTKITIPFIVFPPAADDHSPKICGIPDGHADADAIVAALAVVYREDNRIGATVDAMFQKLS</sequence>